<dbReference type="Proteomes" id="UP000270673">
    <property type="component" value="Chromosome"/>
</dbReference>
<evidence type="ECO:0000256" key="5">
    <source>
        <dbReference type="SAM" id="Phobius"/>
    </source>
</evidence>
<evidence type="ECO:0000313" key="7">
    <source>
        <dbReference type="Proteomes" id="UP000270673"/>
    </source>
</evidence>
<dbReference type="PANTHER" id="PTHR37306:SF1">
    <property type="entry name" value="COLICIN V PRODUCTION PROTEIN"/>
    <property type="match status" value="1"/>
</dbReference>
<evidence type="ECO:0000256" key="3">
    <source>
        <dbReference type="ARBA" id="ARBA00022989"/>
    </source>
</evidence>
<sequence>MINNLTVNYIDVIILLPLLYGAYKGFSQGLIIEMSTLFALVLGVFISLRYAVNVENFLKDFVVLPESYAYYIAFAVTFLLVIILMHLLGKLLTKLIDMVSLGLFNKLFGIVMGVLKAAIVVSVVLFIVNALDVRYDFISAKTKSDSLLYKPFVNFANGVYENTIK</sequence>
<keyword evidence="4 5" id="KW-0472">Membrane</keyword>
<dbReference type="RefSeq" id="WP_106625078.1">
    <property type="nucleotide sequence ID" value="NZ_CP032819.1"/>
</dbReference>
<feature type="transmembrane region" description="Helical" evidence="5">
    <location>
        <begin position="30"/>
        <end position="48"/>
    </location>
</feature>
<dbReference type="AlphaFoldDB" id="A0A3Q9IPW6"/>
<accession>A0A3Q9IPW6</accession>
<evidence type="ECO:0000256" key="1">
    <source>
        <dbReference type="ARBA" id="ARBA00004141"/>
    </source>
</evidence>
<evidence type="ECO:0000256" key="2">
    <source>
        <dbReference type="ARBA" id="ARBA00022692"/>
    </source>
</evidence>
<dbReference type="GO" id="GO:0016020">
    <property type="term" value="C:membrane"/>
    <property type="evidence" value="ECO:0007669"/>
    <property type="project" value="UniProtKB-SubCell"/>
</dbReference>
<organism evidence="6 7">
    <name type="scientific">Butyricimonas faecalis</name>
    <dbReference type="NCBI Taxonomy" id="2093856"/>
    <lineage>
        <taxon>Bacteria</taxon>
        <taxon>Pseudomonadati</taxon>
        <taxon>Bacteroidota</taxon>
        <taxon>Bacteroidia</taxon>
        <taxon>Bacteroidales</taxon>
        <taxon>Odoribacteraceae</taxon>
        <taxon>Butyricimonas</taxon>
    </lineage>
</organism>
<dbReference type="GO" id="GO:0009403">
    <property type="term" value="P:toxin biosynthetic process"/>
    <property type="evidence" value="ECO:0007669"/>
    <property type="project" value="InterPro"/>
</dbReference>
<proteinExistence type="predicted"/>
<gene>
    <name evidence="6" type="ORF">D8S85_11025</name>
</gene>
<keyword evidence="3 5" id="KW-1133">Transmembrane helix</keyword>
<reference evidence="6 7" key="1">
    <citation type="submission" date="2018-10" db="EMBL/GenBank/DDBJ databases">
        <title>Butyricimonas faecalis sp. nov., isolated from human faeces and emended description of the genus Butyricimonas.</title>
        <authorList>
            <person name="Le Roy T."/>
            <person name="Van der Smissen P."/>
            <person name="Paquot A."/>
            <person name="Delzenne N."/>
            <person name="Muccioli G."/>
            <person name="Collet J.-F."/>
            <person name="Cani P.D."/>
        </authorList>
    </citation>
    <scope>NUCLEOTIDE SEQUENCE [LARGE SCALE GENOMIC DNA]</scope>
    <source>
        <strain evidence="6 7">H184</strain>
    </source>
</reference>
<dbReference type="InterPro" id="IPR003825">
    <property type="entry name" value="Colicin-V_CvpA"/>
</dbReference>
<dbReference type="EMBL" id="CP032819">
    <property type="protein sequence ID" value="AZS30024.1"/>
    <property type="molecule type" value="Genomic_DNA"/>
</dbReference>
<keyword evidence="2 5" id="KW-0812">Transmembrane</keyword>
<evidence type="ECO:0000313" key="6">
    <source>
        <dbReference type="EMBL" id="AZS30024.1"/>
    </source>
</evidence>
<feature type="transmembrane region" description="Helical" evidence="5">
    <location>
        <begin position="107"/>
        <end position="128"/>
    </location>
</feature>
<dbReference type="Pfam" id="PF02674">
    <property type="entry name" value="Colicin_V"/>
    <property type="match status" value="1"/>
</dbReference>
<evidence type="ECO:0000256" key="4">
    <source>
        <dbReference type="ARBA" id="ARBA00023136"/>
    </source>
</evidence>
<feature type="transmembrane region" description="Helical" evidence="5">
    <location>
        <begin position="6"/>
        <end position="23"/>
    </location>
</feature>
<dbReference type="KEGG" id="buy:D8S85_11025"/>
<dbReference type="OrthoDB" id="9799585at2"/>
<keyword evidence="7" id="KW-1185">Reference proteome</keyword>
<name>A0A3Q9IPW6_9BACT</name>
<comment type="subcellular location">
    <subcellularLocation>
        <location evidence="1">Membrane</location>
        <topology evidence="1">Multi-pass membrane protein</topology>
    </subcellularLocation>
</comment>
<protein>
    <submittedName>
        <fullName evidence="6">CvpA family protein</fullName>
    </submittedName>
</protein>
<dbReference type="PANTHER" id="PTHR37306">
    <property type="entry name" value="COLICIN V PRODUCTION PROTEIN"/>
    <property type="match status" value="1"/>
</dbReference>
<feature type="transmembrane region" description="Helical" evidence="5">
    <location>
        <begin position="68"/>
        <end position="87"/>
    </location>
</feature>